<dbReference type="PROSITE" id="PS50294">
    <property type="entry name" value="WD_REPEATS_REGION"/>
    <property type="match status" value="3"/>
</dbReference>
<dbReference type="Proteomes" id="UP001369736">
    <property type="component" value="Unassembled WGS sequence"/>
</dbReference>
<feature type="repeat" description="WD" evidence="3">
    <location>
        <begin position="188"/>
        <end position="230"/>
    </location>
</feature>
<dbReference type="PRINTS" id="PR00320">
    <property type="entry name" value="GPROTEINBRPT"/>
</dbReference>
<accession>A0ABU8MAX1</accession>
<dbReference type="PANTHER" id="PTHR44019:SF8">
    <property type="entry name" value="POC1 CENTRIOLAR PROTEIN HOMOLOG"/>
    <property type="match status" value="1"/>
</dbReference>
<gene>
    <name evidence="5" type="ORF">WCD58_23570</name>
</gene>
<evidence type="ECO:0000313" key="6">
    <source>
        <dbReference type="Proteomes" id="UP001369736"/>
    </source>
</evidence>
<evidence type="ECO:0000256" key="4">
    <source>
        <dbReference type="SAM" id="MobiDB-lite"/>
    </source>
</evidence>
<feature type="repeat" description="WD" evidence="3">
    <location>
        <begin position="231"/>
        <end position="272"/>
    </location>
</feature>
<dbReference type="SUPFAM" id="SSF50978">
    <property type="entry name" value="WD40 repeat-like"/>
    <property type="match status" value="2"/>
</dbReference>
<dbReference type="EMBL" id="JBBEGM010000011">
    <property type="protein sequence ID" value="MEJ2864156.1"/>
    <property type="molecule type" value="Genomic_DNA"/>
</dbReference>
<evidence type="ECO:0000256" key="3">
    <source>
        <dbReference type="PROSITE-ProRule" id="PRU00221"/>
    </source>
</evidence>
<evidence type="ECO:0000256" key="2">
    <source>
        <dbReference type="ARBA" id="ARBA00022737"/>
    </source>
</evidence>
<proteinExistence type="predicted"/>
<dbReference type="InterPro" id="IPR019775">
    <property type="entry name" value="WD40_repeat_CS"/>
</dbReference>
<keyword evidence="2" id="KW-0677">Repeat</keyword>
<organism evidence="5 6">
    <name type="scientific">Actinomycetospora flava</name>
    <dbReference type="NCBI Taxonomy" id="3129232"/>
    <lineage>
        <taxon>Bacteria</taxon>
        <taxon>Bacillati</taxon>
        <taxon>Actinomycetota</taxon>
        <taxon>Actinomycetes</taxon>
        <taxon>Pseudonocardiales</taxon>
        <taxon>Pseudonocardiaceae</taxon>
        <taxon>Actinomycetospora</taxon>
    </lineage>
</organism>
<dbReference type="InterPro" id="IPR001680">
    <property type="entry name" value="WD40_rpt"/>
</dbReference>
<protein>
    <submittedName>
        <fullName evidence="5">WD40 repeat domain-containing protein</fullName>
    </submittedName>
</protein>
<feature type="repeat" description="WD" evidence="3">
    <location>
        <begin position="103"/>
        <end position="138"/>
    </location>
</feature>
<dbReference type="InterPro" id="IPR050505">
    <property type="entry name" value="WDR55/POC1"/>
</dbReference>
<comment type="caution">
    <text evidence="5">The sequence shown here is derived from an EMBL/GenBank/DDBJ whole genome shotgun (WGS) entry which is preliminary data.</text>
</comment>
<feature type="repeat" description="WD" evidence="3">
    <location>
        <begin position="361"/>
        <end position="402"/>
    </location>
</feature>
<dbReference type="PANTHER" id="PTHR44019">
    <property type="entry name" value="WD REPEAT-CONTAINING PROTEIN 55"/>
    <property type="match status" value="1"/>
</dbReference>
<evidence type="ECO:0000256" key="1">
    <source>
        <dbReference type="ARBA" id="ARBA00022574"/>
    </source>
</evidence>
<dbReference type="CDD" id="cd00200">
    <property type="entry name" value="WD40"/>
    <property type="match status" value="1"/>
</dbReference>
<keyword evidence="6" id="KW-1185">Reference proteome</keyword>
<dbReference type="Gene3D" id="2.130.10.10">
    <property type="entry name" value="YVTN repeat-like/Quinoprotein amine dehydrogenase"/>
    <property type="match status" value="3"/>
</dbReference>
<dbReference type="SMART" id="SM00320">
    <property type="entry name" value="WD40"/>
    <property type="match status" value="7"/>
</dbReference>
<name>A0ABU8MAX1_9PSEU</name>
<dbReference type="RefSeq" id="WP_337705529.1">
    <property type="nucleotide sequence ID" value="NZ_JBBEGM010000011.1"/>
</dbReference>
<keyword evidence="1 3" id="KW-0853">WD repeat</keyword>
<dbReference type="InterPro" id="IPR020472">
    <property type="entry name" value="WD40_PAC1"/>
</dbReference>
<dbReference type="InterPro" id="IPR036322">
    <property type="entry name" value="WD40_repeat_dom_sf"/>
</dbReference>
<dbReference type="InterPro" id="IPR015943">
    <property type="entry name" value="WD40/YVTN_repeat-like_dom_sf"/>
</dbReference>
<sequence>MIDVPDGSWSALESAVAAEGVDAVLARWDGPEPLRRVLDLEAHHLRGGETGSFVAQQVLTRARALGFSETARGARERIDAEGRTVLEERWRTRPFPPALLRTLAGHRAGVADAAFAPDGRLFSMAEDGDLRVWDVRTGLSRPVVLARPSPSARPIRLAVSGDGALLAVAFLDRAIHVLGLGDGTATAVGHHDGWIHRLRFVPGPRPRLASVSEDRTVAIWDVAARRALHVLSGHAGDVTAFAVSPDGRTVVSGAGDATLRVWDVDTGVCRQVVEEDDDVFALAFGADGGTLHATTRRGAVLRFDVRGGALGDRVRLDTPRVGRYGRGWARDVAVLPGGRALVANDDTVLDVWGPRARVSSLTGHRGPVTVAAVSADGRRAVTGDEAGTLLLWDTDAADDVPDALPGLPLGVASVAVSHRAGVVVAGSRELPLVARDVGTGEELWTVRSEEDSEEEPDPGPDLMWSSPSGLYTALGRTVELRSLRTGAVEHTVEMPGTVAVGRGDHAVTVAGRRLTVVDAATGAVGATAELPAPLGVPTRVAAARGLEVVAVAGGGHLAVWDPRSGRGATVELRLHATSTAVADGPEVVVRDLAVDDEGCHVLAAGDEGLVHCWDVASGRVTVLSADRTRVPAVAGLAGHRAVSVGERDGVVTVWDLTAAWTVCAAPLDSRLSAVAVDGDHLAVGDGAGNTHLLRLADGGRARGDTDTG</sequence>
<dbReference type="PROSITE" id="PS00678">
    <property type="entry name" value="WD_REPEATS_1"/>
    <property type="match status" value="3"/>
</dbReference>
<dbReference type="Pfam" id="PF00400">
    <property type="entry name" value="WD40"/>
    <property type="match status" value="4"/>
</dbReference>
<feature type="region of interest" description="Disordered" evidence="4">
    <location>
        <begin position="445"/>
        <end position="466"/>
    </location>
</feature>
<reference evidence="5 6" key="1">
    <citation type="submission" date="2024-03" db="EMBL/GenBank/DDBJ databases">
        <title>Actinomycetospora sp. OC33-EN07, a novel actinomycete isolated from wild orchid (Aerides multiflora).</title>
        <authorList>
            <person name="Suriyachadkun C."/>
        </authorList>
    </citation>
    <scope>NUCLEOTIDE SEQUENCE [LARGE SCALE GENOMIC DNA]</scope>
    <source>
        <strain evidence="5 6">OC33-EN07</strain>
    </source>
</reference>
<dbReference type="PROSITE" id="PS50082">
    <property type="entry name" value="WD_REPEATS_2"/>
    <property type="match status" value="4"/>
</dbReference>
<evidence type="ECO:0000313" key="5">
    <source>
        <dbReference type="EMBL" id="MEJ2864156.1"/>
    </source>
</evidence>